<dbReference type="STRING" id="1798647.A2855_00605"/>
<proteinExistence type="inferred from homology"/>
<dbReference type="PANTHER" id="PTHR33398:SF1">
    <property type="entry name" value="SMALL RIBOSOMAL SUBUNIT PROTEIN BS20C"/>
    <property type="match status" value="1"/>
</dbReference>
<reference evidence="8 9" key="1">
    <citation type="journal article" date="2016" name="Nat. Commun.">
        <title>Thousands of microbial genomes shed light on interconnected biogeochemical processes in an aquifer system.</title>
        <authorList>
            <person name="Anantharaman K."/>
            <person name="Brown C.T."/>
            <person name="Hug L.A."/>
            <person name="Sharon I."/>
            <person name="Castelle C.J."/>
            <person name="Probst A.J."/>
            <person name="Thomas B.C."/>
            <person name="Singh A."/>
            <person name="Wilkins M.J."/>
            <person name="Karaoz U."/>
            <person name="Brodie E.L."/>
            <person name="Williams K.H."/>
            <person name="Hubbard S.S."/>
            <person name="Banfield J.F."/>
        </authorList>
    </citation>
    <scope>NUCLEOTIDE SEQUENCE [LARGE SCALE GENOMIC DNA]</scope>
</reference>
<comment type="similarity">
    <text evidence="1 7">Belongs to the bacterial ribosomal protein bS20 family.</text>
</comment>
<dbReference type="AlphaFoldDB" id="A0A1G2CDN3"/>
<dbReference type="EMBL" id="MHKX01000002">
    <property type="protein sequence ID" value="OGY98770.1"/>
    <property type="molecule type" value="Genomic_DNA"/>
</dbReference>
<sequence length="86" mass="9658">MPITSSAKKALRQNKRRRVMNLSRQDAYKSAIKEYRALVGAKKMDEAAVALKKAFKNLDKAAKGKTIKKNKASRLKSRLAKLVKKA</sequence>
<name>A0A1G2CDN3_9BACT</name>
<gene>
    <name evidence="7" type="primary">rpsT</name>
    <name evidence="8" type="ORF">A2855_00605</name>
</gene>
<keyword evidence="5 7" id="KW-0687">Ribonucleoprotein</keyword>
<evidence type="ECO:0000256" key="6">
    <source>
        <dbReference type="ARBA" id="ARBA00035136"/>
    </source>
</evidence>
<dbReference type="GO" id="GO:0006412">
    <property type="term" value="P:translation"/>
    <property type="evidence" value="ECO:0007669"/>
    <property type="project" value="UniProtKB-UniRule"/>
</dbReference>
<keyword evidence="2 7" id="KW-0699">rRNA-binding</keyword>
<dbReference type="InterPro" id="IPR002583">
    <property type="entry name" value="Ribosomal_bS20"/>
</dbReference>
<dbReference type="Pfam" id="PF01649">
    <property type="entry name" value="Ribosomal_S20p"/>
    <property type="match status" value="1"/>
</dbReference>
<dbReference type="GO" id="GO:0005829">
    <property type="term" value="C:cytosol"/>
    <property type="evidence" value="ECO:0007669"/>
    <property type="project" value="TreeGrafter"/>
</dbReference>
<evidence type="ECO:0000256" key="5">
    <source>
        <dbReference type="ARBA" id="ARBA00023274"/>
    </source>
</evidence>
<evidence type="ECO:0000256" key="7">
    <source>
        <dbReference type="HAMAP-Rule" id="MF_00500"/>
    </source>
</evidence>
<accession>A0A1G2CDN3</accession>
<dbReference type="HAMAP" id="MF_00500">
    <property type="entry name" value="Ribosomal_bS20"/>
    <property type="match status" value="1"/>
</dbReference>
<keyword evidence="3 7" id="KW-0694">RNA-binding</keyword>
<comment type="function">
    <text evidence="7">Binds directly to 16S ribosomal RNA.</text>
</comment>
<dbReference type="SUPFAM" id="SSF46992">
    <property type="entry name" value="Ribosomal protein S20"/>
    <property type="match status" value="1"/>
</dbReference>
<evidence type="ECO:0000256" key="1">
    <source>
        <dbReference type="ARBA" id="ARBA00007634"/>
    </source>
</evidence>
<comment type="caution">
    <text evidence="8">The sequence shown here is derived from an EMBL/GenBank/DDBJ whole genome shotgun (WGS) entry which is preliminary data.</text>
</comment>
<dbReference type="Gene3D" id="1.20.58.110">
    <property type="entry name" value="Ribosomal protein S20"/>
    <property type="match status" value="1"/>
</dbReference>
<dbReference type="Proteomes" id="UP000179059">
    <property type="component" value="Unassembled WGS sequence"/>
</dbReference>
<dbReference type="GO" id="GO:0003735">
    <property type="term" value="F:structural constituent of ribosome"/>
    <property type="evidence" value="ECO:0007669"/>
    <property type="project" value="InterPro"/>
</dbReference>
<evidence type="ECO:0000256" key="4">
    <source>
        <dbReference type="ARBA" id="ARBA00022980"/>
    </source>
</evidence>
<keyword evidence="4 7" id="KW-0689">Ribosomal protein</keyword>
<organism evidence="8 9">
    <name type="scientific">Candidatus Liptonbacteria bacterium RIFCSPHIGHO2_01_FULL_57_28</name>
    <dbReference type="NCBI Taxonomy" id="1798647"/>
    <lineage>
        <taxon>Bacteria</taxon>
        <taxon>Candidatus Liptoniibacteriota</taxon>
    </lineage>
</organism>
<evidence type="ECO:0000256" key="3">
    <source>
        <dbReference type="ARBA" id="ARBA00022884"/>
    </source>
</evidence>
<evidence type="ECO:0000313" key="8">
    <source>
        <dbReference type="EMBL" id="OGY98770.1"/>
    </source>
</evidence>
<evidence type="ECO:0000313" key="9">
    <source>
        <dbReference type="Proteomes" id="UP000179059"/>
    </source>
</evidence>
<dbReference type="PANTHER" id="PTHR33398">
    <property type="entry name" value="30S RIBOSOMAL PROTEIN S20"/>
    <property type="match status" value="1"/>
</dbReference>
<dbReference type="GO" id="GO:0015935">
    <property type="term" value="C:small ribosomal subunit"/>
    <property type="evidence" value="ECO:0007669"/>
    <property type="project" value="TreeGrafter"/>
</dbReference>
<dbReference type="NCBIfam" id="TIGR00029">
    <property type="entry name" value="S20"/>
    <property type="match status" value="1"/>
</dbReference>
<dbReference type="GO" id="GO:0070181">
    <property type="term" value="F:small ribosomal subunit rRNA binding"/>
    <property type="evidence" value="ECO:0007669"/>
    <property type="project" value="TreeGrafter"/>
</dbReference>
<protein>
    <recommendedName>
        <fullName evidence="6 7">Small ribosomal subunit protein bS20</fullName>
    </recommendedName>
</protein>
<dbReference type="InterPro" id="IPR036510">
    <property type="entry name" value="Ribosomal_bS20_sf"/>
</dbReference>
<evidence type="ECO:0000256" key="2">
    <source>
        <dbReference type="ARBA" id="ARBA00022730"/>
    </source>
</evidence>